<accession>A0A5B7JZM6</accession>
<organism evidence="1 2">
    <name type="scientific">Portunus trituberculatus</name>
    <name type="common">Swimming crab</name>
    <name type="synonym">Neptunus trituberculatus</name>
    <dbReference type="NCBI Taxonomy" id="210409"/>
    <lineage>
        <taxon>Eukaryota</taxon>
        <taxon>Metazoa</taxon>
        <taxon>Ecdysozoa</taxon>
        <taxon>Arthropoda</taxon>
        <taxon>Crustacea</taxon>
        <taxon>Multicrustacea</taxon>
        <taxon>Malacostraca</taxon>
        <taxon>Eumalacostraca</taxon>
        <taxon>Eucarida</taxon>
        <taxon>Decapoda</taxon>
        <taxon>Pleocyemata</taxon>
        <taxon>Brachyura</taxon>
        <taxon>Eubrachyura</taxon>
        <taxon>Portunoidea</taxon>
        <taxon>Portunidae</taxon>
        <taxon>Portuninae</taxon>
        <taxon>Portunus</taxon>
    </lineage>
</organism>
<gene>
    <name evidence="1" type="ORF">E2C01_093095</name>
</gene>
<name>A0A5B7JZM6_PORTR</name>
<proteinExistence type="predicted"/>
<reference evidence="1 2" key="1">
    <citation type="submission" date="2019-05" db="EMBL/GenBank/DDBJ databases">
        <title>Another draft genome of Portunus trituberculatus and its Hox gene families provides insights of decapod evolution.</title>
        <authorList>
            <person name="Jeong J.-H."/>
            <person name="Song I."/>
            <person name="Kim S."/>
            <person name="Choi T."/>
            <person name="Kim D."/>
            <person name="Ryu S."/>
            <person name="Kim W."/>
        </authorList>
    </citation>
    <scope>NUCLEOTIDE SEQUENCE [LARGE SCALE GENOMIC DNA]</scope>
    <source>
        <tissue evidence="1">Muscle</tissue>
    </source>
</reference>
<keyword evidence="2" id="KW-1185">Reference proteome</keyword>
<dbReference type="Proteomes" id="UP000324222">
    <property type="component" value="Unassembled WGS sequence"/>
</dbReference>
<evidence type="ECO:0000313" key="2">
    <source>
        <dbReference type="Proteomes" id="UP000324222"/>
    </source>
</evidence>
<sequence length="54" mass="5796">MIFNTTVSQSMCGEPLFACKSFITLLTHKLAPSSVDRAACLEVIAATMPMPPHS</sequence>
<dbReference type="AlphaFoldDB" id="A0A5B7JZM6"/>
<dbReference type="EMBL" id="VSRR010111412">
    <property type="protein sequence ID" value="MPC97764.1"/>
    <property type="molecule type" value="Genomic_DNA"/>
</dbReference>
<evidence type="ECO:0000313" key="1">
    <source>
        <dbReference type="EMBL" id="MPC97764.1"/>
    </source>
</evidence>
<comment type="caution">
    <text evidence="1">The sequence shown here is derived from an EMBL/GenBank/DDBJ whole genome shotgun (WGS) entry which is preliminary data.</text>
</comment>
<protein>
    <submittedName>
        <fullName evidence="1">Uncharacterized protein</fullName>
    </submittedName>
</protein>